<name>A0ABQ5FNR2_9ASTR</name>
<evidence type="ECO:0000313" key="1">
    <source>
        <dbReference type="EMBL" id="GJT64332.1"/>
    </source>
</evidence>
<organism evidence="1 2">
    <name type="scientific">Tanacetum coccineum</name>
    <dbReference type="NCBI Taxonomy" id="301880"/>
    <lineage>
        <taxon>Eukaryota</taxon>
        <taxon>Viridiplantae</taxon>
        <taxon>Streptophyta</taxon>
        <taxon>Embryophyta</taxon>
        <taxon>Tracheophyta</taxon>
        <taxon>Spermatophyta</taxon>
        <taxon>Magnoliopsida</taxon>
        <taxon>eudicotyledons</taxon>
        <taxon>Gunneridae</taxon>
        <taxon>Pentapetalae</taxon>
        <taxon>asterids</taxon>
        <taxon>campanulids</taxon>
        <taxon>Asterales</taxon>
        <taxon>Asteraceae</taxon>
        <taxon>Asteroideae</taxon>
        <taxon>Anthemideae</taxon>
        <taxon>Anthemidinae</taxon>
        <taxon>Tanacetum</taxon>
    </lineage>
</organism>
<gene>
    <name evidence="1" type="ORF">Tco_1015812</name>
</gene>
<keyword evidence="2" id="KW-1185">Reference proteome</keyword>
<protein>
    <submittedName>
        <fullName evidence="1">Uncharacterized protein</fullName>
    </submittedName>
</protein>
<reference evidence="1" key="2">
    <citation type="submission" date="2022-01" db="EMBL/GenBank/DDBJ databases">
        <authorList>
            <person name="Yamashiro T."/>
            <person name="Shiraishi A."/>
            <person name="Satake H."/>
            <person name="Nakayama K."/>
        </authorList>
    </citation>
    <scope>NUCLEOTIDE SEQUENCE</scope>
</reference>
<sequence length="147" mass="16735">MRSLQMDVDDEISNLVDLHMGMFGGGWKWQDLQGLLWQVRSVLTDPEVQVKMEMEIPRSSGVHFLTACSYSTNTSNNLMKAQKSMSMPVQLSQTQDGERPQVDDQRFDLADDLKEAQVHISNTITSHMIKITAMMYKIAHEESKTTI</sequence>
<dbReference type="Proteomes" id="UP001151760">
    <property type="component" value="Unassembled WGS sequence"/>
</dbReference>
<reference evidence="1" key="1">
    <citation type="journal article" date="2022" name="Int. J. Mol. Sci.">
        <title>Draft Genome of Tanacetum Coccineum: Genomic Comparison of Closely Related Tanacetum-Family Plants.</title>
        <authorList>
            <person name="Yamashiro T."/>
            <person name="Shiraishi A."/>
            <person name="Nakayama K."/>
            <person name="Satake H."/>
        </authorList>
    </citation>
    <scope>NUCLEOTIDE SEQUENCE</scope>
</reference>
<evidence type="ECO:0000313" key="2">
    <source>
        <dbReference type="Proteomes" id="UP001151760"/>
    </source>
</evidence>
<accession>A0ABQ5FNR2</accession>
<dbReference type="EMBL" id="BQNB010017534">
    <property type="protein sequence ID" value="GJT64332.1"/>
    <property type="molecule type" value="Genomic_DNA"/>
</dbReference>
<comment type="caution">
    <text evidence="1">The sequence shown here is derived from an EMBL/GenBank/DDBJ whole genome shotgun (WGS) entry which is preliminary data.</text>
</comment>
<proteinExistence type="predicted"/>